<organism evidence="2 3">
    <name type="scientific">Brevundimonas subvibrioides</name>
    <dbReference type="NCBI Taxonomy" id="74313"/>
    <lineage>
        <taxon>Bacteria</taxon>
        <taxon>Pseudomonadati</taxon>
        <taxon>Pseudomonadota</taxon>
        <taxon>Alphaproteobacteria</taxon>
        <taxon>Caulobacterales</taxon>
        <taxon>Caulobacteraceae</taxon>
        <taxon>Brevundimonas</taxon>
    </lineage>
</organism>
<protein>
    <recommendedName>
        <fullName evidence="4">DUF3887 domain-containing protein</fullName>
    </recommendedName>
</protein>
<feature type="signal peptide" evidence="1">
    <location>
        <begin position="1"/>
        <end position="23"/>
    </location>
</feature>
<dbReference type="AlphaFoldDB" id="A0A258HEE6"/>
<reference evidence="2 3" key="1">
    <citation type="submission" date="2017-03" db="EMBL/GenBank/DDBJ databases">
        <title>Lifting the veil on microbial sulfur biogeochemistry in mining wastewaters.</title>
        <authorList>
            <person name="Kantor R.S."/>
            <person name="Colenbrander Nelson T."/>
            <person name="Marshall S."/>
            <person name="Bennett D."/>
            <person name="Apte S."/>
            <person name="Camacho D."/>
            <person name="Thomas B.C."/>
            <person name="Warren L.A."/>
            <person name="Banfield J.F."/>
        </authorList>
    </citation>
    <scope>NUCLEOTIDE SEQUENCE [LARGE SCALE GENOMIC DNA]</scope>
    <source>
        <strain evidence="2">32-68-21</strain>
    </source>
</reference>
<proteinExistence type="predicted"/>
<evidence type="ECO:0000313" key="2">
    <source>
        <dbReference type="EMBL" id="OYX55385.1"/>
    </source>
</evidence>
<gene>
    <name evidence="2" type="ORF">B7Y86_13750</name>
</gene>
<sequence>MTVSIKIPLLVLALAALAGPVLAQATPPAQLAPRGGAAATLPNTFDSPAAPAAPAVRPPAVPGRQVSDAQMAEAALRAVIEQLKAGDIQEAMFTPDLGRRLNSQLTTFSPLVQGFGDLQTIEPSGVDDGVAQYLVTFDNAATQWLIGLEEGGLIAALLFRPAPPESSDPPSPDA</sequence>
<evidence type="ECO:0008006" key="4">
    <source>
        <dbReference type="Google" id="ProtNLM"/>
    </source>
</evidence>
<comment type="caution">
    <text evidence="2">The sequence shown here is derived from an EMBL/GenBank/DDBJ whole genome shotgun (WGS) entry which is preliminary data.</text>
</comment>
<evidence type="ECO:0000313" key="3">
    <source>
        <dbReference type="Proteomes" id="UP000216147"/>
    </source>
</evidence>
<name>A0A258HEE6_9CAUL</name>
<dbReference type="Proteomes" id="UP000216147">
    <property type="component" value="Unassembled WGS sequence"/>
</dbReference>
<keyword evidence="1" id="KW-0732">Signal</keyword>
<evidence type="ECO:0000256" key="1">
    <source>
        <dbReference type="SAM" id="SignalP"/>
    </source>
</evidence>
<feature type="chain" id="PRO_5012061913" description="DUF3887 domain-containing protein" evidence="1">
    <location>
        <begin position="24"/>
        <end position="174"/>
    </location>
</feature>
<dbReference type="EMBL" id="NCEQ01000014">
    <property type="protein sequence ID" value="OYX55385.1"/>
    <property type="molecule type" value="Genomic_DNA"/>
</dbReference>
<accession>A0A258HEE6</accession>